<gene>
    <name evidence="1" type="ORF">D7024_08785</name>
</gene>
<evidence type="ECO:0000313" key="2">
    <source>
        <dbReference type="Proteomes" id="UP000271256"/>
    </source>
</evidence>
<dbReference type="Proteomes" id="UP000271256">
    <property type="component" value="Unassembled WGS sequence"/>
</dbReference>
<organism evidence="1 2">
    <name type="scientific">Desulfofundulus salinus</name>
    <dbReference type="NCBI Taxonomy" id="2419843"/>
    <lineage>
        <taxon>Bacteria</taxon>
        <taxon>Bacillati</taxon>
        <taxon>Bacillota</taxon>
        <taxon>Clostridia</taxon>
        <taxon>Eubacteriales</taxon>
        <taxon>Peptococcaceae</taxon>
        <taxon>Desulfofundulus</taxon>
    </lineage>
</organism>
<proteinExistence type="predicted"/>
<sequence length="107" mass="12528">MRERETKMAMARNFRKAGMALREIADRLDVSRETVRLWLSDTDRAFHEDIREKAKARPRQAIGKKKPRQLITPSCFRGVTPWWTIAPPVVLVDIPTGQVLVYRWPLE</sequence>
<protein>
    <submittedName>
        <fullName evidence="1">Uncharacterized protein</fullName>
    </submittedName>
</protein>
<name>A0A494X1G3_9FIRM</name>
<evidence type="ECO:0000313" key="1">
    <source>
        <dbReference type="EMBL" id="RKO67037.1"/>
    </source>
</evidence>
<accession>A0A494X1G3</accession>
<dbReference type="Pfam" id="PF13384">
    <property type="entry name" value="HTH_23"/>
    <property type="match status" value="1"/>
</dbReference>
<reference evidence="1 2" key="1">
    <citation type="submission" date="2018-10" db="EMBL/GenBank/DDBJ databases">
        <authorList>
            <person name="Grouzdev D.S."/>
            <person name="Krutkina M.S."/>
            <person name="Tourova T.P."/>
            <person name="Nazina T.N."/>
        </authorList>
    </citation>
    <scope>NUCLEOTIDE SEQUENCE [LARGE SCALE GENOMIC DNA]</scope>
    <source>
        <strain evidence="1 2">435</strain>
    </source>
</reference>
<comment type="caution">
    <text evidence="1">The sequence shown here is derived from an EMBL/GenBank/DDBJ whole genome shotgun (WGS) entry which is preliminary data.</text>
</comment>
<dbReference type="OrthoDB" id="9918403at2"/>
<dbReference type="RefSeq" id="WP_121451454.1">
    <property type="nucleotide sequence ID" value="NZ_RBWE01000001.1"/>
</dbReference>
<dbReference type="AlphaFoldDB" id="A0A494X1G3"/>
<keyword evidence="2" id="KW-1185">Reference proteome</keyword>
<dbReference type="EMBL" id="RBWE01000001">
    <property type="protein sequence ID" value="RKO67037.1"/>
    <property type="molecule type" value="Genomic_DNA"/>
</dbReference>